<sequence>MVEEDPPKVKDMGHTIIWYRGRSTSKVIHNYTGNRKIHSKVKGHTIIPEDPPKVKGHNNTVIEDPPKVKGHTIIPFDVVELFYPILQPDIKCITPIYHPNIDTLEPDDNDLISNVCVSMLDDWKPVNGLDDCIQALLYLFYQPNTKDSLRLADGDISENQFLENVQSSLKGGTVEGCYFHPNYGWVENSKLTDDLTQYECKPEPPKKKLCKRF</sequence>
<dbReference type="AlphaFoldDB" id="A0A8S3R396"/>
<dbReference type="Gene3D" id="3.10.110.10">
    <property type="entry name" value="Ubiquitin Conjugating Enzyme"/>
    <property type="match status" value="1"/>
</dbReference>
<proteinExistence type="predicted"/>
<dbReference type="EMBL" id="CAJPWZ010000916">
    <property type="protein sequence ID" value="CAG2203211.1"/>
    <property type="molecule type" value="Genomic_DNA"/>
</dbReference>
<keyword evidence="2" id="KW-0808">Transferase</keyword>
<dbReference type="EC" id="2.3.2.34" evidence="2"/>
<gene>
    <name evidence="2" type="ORF">MEDL_17741</name>
</gene>
<feature type="domain" description="UBC core" evidence="1">
    <location>
        <begin position="83"/>
        <end position="151"/>
    </location>
</feature>
<evidence type="ECO:0000313" key="2">
    <source>
        <dbReference type="EMBL" id="CAG2203211.1"/>
    </source>
</evidence>
<comment type="caution">
    <text evidence="2">The sequence shown here is derived from an EMBL/GenBank/DDBJ whole genome shotgun (WGS) entry which is preliminary data.</text>
</comment>
<evidence type="ECO:0000313" key="3">
    <source>
        <dbReference type="Proteomes" id="UP000683360"/>
    </source>
</evidence>
<keyword evidence="2" id="KW-0012">Acyltransferase</keyword>
<dbReference type="InterPro" id="IPR000608">
    <property type="entry name" value="UBC"/>
</dbReference>
<dbReference type="GO" id="GO:0061654">
    <property type="term" value="F:NEDD8 conjugating enzyme activity"/>
    <property type="evidence" value="ECO:0007669"/>
    <property type="project" value="UniProtKB-EC"/>
</dbReference>
<keyword evidence="3" id="KW-1185">Reference proteome</keyword>
<name>A0A8S3R396_MYTED</name>
<organism evidence="2 3">
    <name type="scientific">Mytilus edulis</name>
    <name type="common">Blue mussel</name>
    <dbReference type="NCBI Taxonomy" id="6550"/>
    <lineage>
        <taxon>Eukaryota</taxon>
        <taxon>Metazoa</taxon>
        <taxon>Spiralia</taxon>
        <taxon>Lophotrochozoa</taxon>
        <taxon>Mollusca</taxon>
        <taxon>Bivalvia</taxon>
        <taxon>Autobranchia</taxon>
        <taxon>Pteriomorphia</taxon>
        <taxon>Mytilida</taxon>
        <taxon>Mytiloidea</taxon>
        <taxon>Mytilidae</taxon>
        <taxon>Mytilinae</taxon>
        <taxon>Mytilus</taxon>
    </lineage>
</organism>
<dbReference type="Pfam" id="PF00179">
    <property type="entry name" value="UQ_con"/>
    <property type="match status" value="1"/>
</dbReference>
<protein>
    <submittedName>
        <fullName evidence="2">UBE2M</fullName>
        <ecNumber evidence="2">2.3.2.34</ecNumber>
    </submittedName>
</protein>
<dbReference type="Proteomes" id="UP000683360">
    <property type="component" value="Unassembled WGS sequence"/>
</dbReference>
<dbReference type="OrthoDB" id="9978460at2759"/>
<accession>A0A8S3R396</accession>
<dbReference type="InterPro" id="IPR016135">
    <property type="entry name" value="UBQ-conjugating_enzyme/RWD"/>
</dbReference>
<evidence type="ECO:0000259" key="1">
    <source>
        <dbReference type="Pfam" id="PF00179"/>
    </source>
</evidence>
<reference evidence="2" key="1">
    <citation type="submission" date="2021-03" db="EMBL/GenBank/DDBJ databases">
        <authorList>
            <person name="Bekaert M."/>
        </authorList>
    </citation>
    <scope>NUCLEOTIDE SEQUENCE</scope>
</reference>
<dbReference type="SUPFAM" id="SSF54495">
    <property type="entry name" value="UBC-like"/>
    <property type="match status" value="1"/>
</dbReference>